<evidence type="ECO:0000259" key="6">
    <source>
        <dbReference type="Pfam" id="PF04932"/>
    </source>
</evidence>
<dbReference type="GO" id="GO:0016020">
    <property type="term" value="C:membrane"/>
    <property type="evidence" value="ECO:0007669"/>
    <property type="project" value="UniProtKB-SubCell"/>
</dbReference>
<evidence type="ECO:0000256" key="2">
    <source>
        <dbReference type="ARBA" id="ARBA00022692"/>
    </source>
</evidence>
<evidence type="ECO:0000256" key="1">
    <source>
        <dbReference type="ARBA" id="ARBA00004141"/>
    </source>
</evidence>
<dbReference type="PANTHER" id="PTHR37422:SF13">
    <property type="entry name" value="LIPOPOLYSACCHARIDE BIOSYNTHESIS PROTEIN PA4999-RELATED"/>
    <property type="match status" value="1"/>
</dbReference>
<feature type="transmembrane region" description="Helical" evidence="5">
    <location>
        <begin position="39"/>
        <end position="69"/>
    </location>
</feature>
<dbReference type="InterPro" id="IPR051533">
    <property type="entry name" value="WaaL-like"/>
</dbReference>
<protein>
    <recommendedName>
        <fullName evidence="6">O-antigen ligase-related domain-containing protein</fullName>
    </recommendedName>
</protein>
<keyword evidence="2 5" id="KW-0812">Transmembrane</keyword>
<evidence type="ECO:0000256" key="4">
    <source>
        <dbReference type="ARBA" id="ARBA00023136"/>
    </source>
</evidence>
<feature type="transmembrane region" description="Helical" evidence="5">
    <location>
        <begin position="239"/>
        <end position="255"/>
    </location>
</feature>
<feature type="transmembrane region" description="Helical" evidence="5">
    <location>
        <begin position="457"/>
        <end position="478"/>
    </location>
</feature>
<dbReference type="PANTHER" id="PTHR37422">
    <property type="entry name" value="TEICHURONIC ACID BIOSYNTHESIS PROTEIN TUAE"/>
    <property type="match status" value="1"/>
</dbReference>
<feature type="transmembrane region" description="Helical" evidence="5">
    <location>
        <begin position="89"/>
        <end position="108"/>
    </location>
</feature>
<feature type="transmembrane region" description="Helical" evidence="5">
    <location>
        <begin position="15"/>
        <end position="32"/>
    </location>
</feature>
<organism evidence="7 8">
    <name type="scientific">Candidatus Uhrbacteria bacterium RIFOXYB2_FULL_45_11</name>
    <dbReference type="NCBI Taxonomy" id="1802421"/>
    <lineage>
        <taxon>Bacteria</taxon>
        <taxon>Candidatus Uhriibacteriota</taxon>
    </lineage>
</organism>
<reference evidence="7 8" key="1">
    <citation type="journal article" date="2016" name="Nat. Commun.">
        <title>Thousands of microbial genomes shed light on interconnected biogeochemical processes in an aquifer system.</title>
        <authorList>
            <person name="Anantharaman K."/>
            <person name="Brown C.T."/>
            <person name="Hug L.A."/>
            <person name="Sharon I."/>
            <person name="Castelle C.J."/>
            <person name="Probst A.J."/>
            <person name="Thomas B.C."/>
            <person name="Singh A."/>
            <person name="Wilkins M.J."/>
            <person name="Karaoz U."/>
            <person name="Brodie E.L."/>
            <person name="Williams K.H."/>
            <person name="Hubbard S.S."/>
            <person name="Banfield J.F."/>
        </authorList>
    </citation>
    <scope>NUCLEOTIDE SEQUENCE [LARGE SCALE GENOMIC DNA]</scope>
</reference>
<dbReference type="AlphaFoldDB" id="A0A1F7W860"/>
<evidence type="ECO:0000256" key="5">
    <source>
        <dbReference type="SAM" id="Phobius"/>
    </source>
</evidence>
<dbReference type="InterPro" id="IPR007016">
    <property type="entry name" value="O-antigen_ligase-rel_domated"/>
</dbReference>
<evidence type="ECO:0000256" key="3">
    <source>
        <dbReference type="ARBA" id="ARBA00022989"/>
    </source>
</evidence>
<feature type="transmembrane region" description="Helical" evidence="5">
    <location>
        <begin position="307"/>
        <end position="328"/>
    </location>
</feature>
<comment type="subcellular location">
    <subcellularLocation>
        <location evidence="1">Membrane</location>
        <topology evidence="1">Multi-pass membrane protein</topology>
    </subcellularLocation>
</comment>
<dbReference type="STRING" id="1802421.A2318_03830"/>
<feature type="transmembrane region" description="Helical" evidence="5">
    <location>
        <begin position="144"/>
        <end position="163"/>
    </location>
</feature>
<keyword evidence="3 5" id="KW-1133">Transmembrane helix</keyword>
<feature type="transmembrane region" description="Helical" evidence="5">
    <location>
        <begin position="175"/>
        <end position="194"/>
    </location>
</feature>
<comment type="caution">
    <text evidence="7">The sequence shown here is derived from an EMBL/GenBank/DDBJ whole genome shotgun (WGS) entry which is preliminary data.</text>
</comment>
<feature type="domain" description="O-antigen ligase-related" evidence="6">
    <location>
        <begin position="269"/>
        <end position="436"/>
    </location>
</feature>
<feature type="transmembrane region" description="Helical" evidence="5">
    <location>
        <begin position="427"/>
        <end position="445"/>
    </location>
</feature>
<dbReference type="Proteomes" id="UP000177331">
    <property type="component" value="Unassembled WGS sequence"/>
</dbReference>
<keyword evidence="4 5" id="KW-0472">Membrane</keyword>
<evidence type="ECO:0000313" key="7">
    <source>
        <dbReference type="EMBL" id="OGL98995.1"/>
    </source>
</evidence>
<accession>A0A1F7W860</accession>
<proteinExistence type="predicted"/>
<evidence type="ECO:0000313" key="8">
    <source>
        <dbReference type="Proteomes" id="UP000177331"/>
    </source>
</evidence>
<feature type="transmembrane region" description="Helical" evidence="5">
    <location>
        <begin position="120"/>
        <end position="138"/>
    </location>
</feature>
<gene>
    <name evidence="7" type="ORF">A2318_03830</name>
</gene>
<sequence length="513" mass="57955">MLNLRSVYRHAEEHTTLYIGGLFLFLAFLILLQTIFSPTIVLALIFLSATIFLTIVRPLWIVGFLALYLPFESLILKFTPQDAYVLIRYASELLIYVIALVILLRVLVRSVKIPQTPIDLPFILFASTLVGSAIINLVEPSIAILGMRQIVRFMLVFFLVIYLKPSKKFIQTLTLILFGIVLFECGLGFLQSIVGERLDTFLLPSDARFVGDITLTSGVTAFWDPGSRIFATLGRYDRLGNFLYIFLLIATGFLFVKQEKRIQRWIPWMFAFGILALMMTFSRASWFAFLLGFLFIGLWVKRDRRVAIALVSFVIVVFGYVALTGLAVRSITEAPGQTFIERFYESFSAARWRGEYYGLGRIYWDVQTPLTVIPLSPIFGVGPGQFGGGAAAALRNTKVYDRLGLPFGVYGVEGHIDNNWFSIWGEAGTLGFVLFIWMFLVLFRYAMDVYHGSKDPFTRAIALGFAACVIAISFNGFTSTVFEIRTIAFYFWLYGGFVVVLGESSRNSRSPRL</sequence>
<name>A0A1F7W860_9BACT</name>
<feature type="transmembrane region" description="Helical" evidence="5">
    <location>
        <begin position="484"/>
        <end position="502"/>
    </location>
</feature>
<dbReference type="EMBL" id="MGFD01000016">
    <property type="protein sequence ID" value="OGL98995.1"/>
    <property type="molecule type" value="Genomic_DNA"/>
</dbReference>
<dbReference type="Pfam" id="PF04932">
    <property type="entry name" value="Wzy_C"/>
    <property type="match status" value="1"/>
</dbReference>